<keyword evidence="3" id="KW-1185">Reference proteome</keyword>
<sequence>MKEAEAPRDSINQIKEEETIAKRTRSATRKQQTQNLREDRERENSSAKEPRSISTQRQTSTGRKNKVSAMLKNLLLITIICIMLTRPTAKKNCQWISGIPFNIPERWNCNEIMNQNVTSIKGTLCTMLFLSP</sequence>
<feature type="compositionally biased region" description="Polar residues" evidence="1">
    <location>
        <begin position="52"/>
        <end position="62"/>
    </location>
</feature>
<feature type="compositionally biased region" description="Basic and acidic residues" evidence="1">
    <location>
        <begin position="1"/>
        <end position="21"/>
    </location>
</feature>
<proteinExistence type="predicted"/>
<feature type="region of interest" description="Disordered" evidence="1">
    <location>
        <begin position="1"/>
        <end position="65"/>
    </location>
</feature>
<evidence type="ECO:0000313" key="3">
    <source>
        <dbReference type="Proteomes" id="UP000024404"/>
    </source>
</evidence>
<protein>
    <submittedName>
        <fullName evidence="2">Uncharacterized protein</fullName>
    </submittedName>
</protein>
<feature type="compositionally biased region" description="Basic and acidic residues" evidence="1">
    <location>
        <begin position="36"/>
        <end position="51"/>
    </location>
</feature>
<dbReference type="EnsemblMetazoa" id="OVOC12928.1">
    <property type="protein sequence ID" value="OVOC12928.1"/>
    <property type="gene ID" value="WBGene00249737"/>
</dbReference>
<evidence type="ECO:0000256" key="1">
    <source>
        <dbReference type="SAM" id="MobiDB-lite"/>
    </source>
</evidence>
<reference evidence="2" key="2">
    <citation type="submission" date="2022-06" db="UniProtKB">
        <authorList>
            <consortium name="EnsemblMetazoa"/>
        </authorList>
    </citation>
    <scope>IDENTIFICATION</scope>
</reference>
<dbReference type="AlphaFoldDB" id="A0A8R1XPS3"/>
<evidence type="ECO:0000313" key="2">
    <source>
        <dbReference type="EnsemblMetazoa" id="OVOC12928.1"/>
    </source>
</evidence>
<dbReference type="Proteomes" id="UP000024404">
    <property type="component" value="Unassembled WGS sequence"/>
</dbReference>
<reference evidence="3" key="1">
    <citation type="submission" date="2013-10" db="EMBL/GenBank/DDBJ databases">
        <title>Genome sequencing of Onchocerca volvulus.</title>
        <authorList>
            <person name="Cotton J."/>
            <person name="Tsai J."/>
            <person name="Stanley E."/>
            <person name="Tracey A."/>
            <person name="Holroyd N."/>
            <person name="Lustigman S."/>
            <person name="Berriman M."/>
        </authorList>
    </citation>
    <scope>NUCLEOTIDE SEQUENCE</scope>
</reference>
<name>A0A8R1XPS3_ONCVO</name>
<organism evidence="2 3">
    <name type="scientific">Onchocerca volvulus</name>
    <dbReference type="NCBI Taxonomy" id="6282"/>
    <lineage>
        <taxon>Eukaryota</taxon>
        <taxon>Metazoa</taxon>
        <taxon>Ecdysozoa</taxon>
        <taxon>Nematoda</taxon>
        <taxon>Chromadorea</taxon>
        <taxon>Rhabditida</taxon>
        <taxon>Spirurina</taxon>
        <taxon>Spiruromorpha</taxon>
        <taxon>Filarioidea</taxon>
        <taxon>Onchocercidae</taxon>
        <taxon>Onchocerca</taxon>
    </lineage>
</organism>
<accession>A0A8R1XPS3</accession>
<dbReference type="EMBL" id="CMVM020000970">
    <property type="status" value="NOT_ANNOTATED_CDS"/>
    <property type="molecule type" value="Genomic_DNA"/>
</dbReference>